<sequence length="338" mass="36339">MIPSLITNNTDAINLDKDISKISAVSEKIHIDNNWTATKSAGICTGNGTYSDPYVIEDLVIDVGSTGSGILIENSDAYFKIVSCTVYNSGSGWIDAGIKLQTVNNGLLIDNNASNNKFGIFLSNSSDNIISGNIANNNDYDGISLFESENNIISGNTVYNNSYGIYLFVSYNNNIEGNTVNYNEYSGIGLSSSDNNTISRNAANYNMQGIFLVGGCNNNTISGNTANYNADKGVYVIDSNNNTISGNIVNYNSQIGVFLTLSNNNTLYLNCFNNTRNAVDYGLDNHWDNGVSGNYWGDYTDLDANGDGIGDIPYNINGSTGSQDSFPLMECPIPTSAQ</sequence>
<dbReference type="SMART" id="SM00722">
    <property type="entry name" value="CASH"/>
    <property type="match status" value="1"/>
</dbReference>
<evidence type="ECO:0000256" key="1">
    <source>
        <dbReference type="ARBA" id="ARBA00004906"/>
    </source>
</evidence>
<dbReference type="InterPro" id="IPR011050">
    <property type="entry name" value="Pectin_lyase_fold/virulence"/>
</dbReference>
<dbReference type="NCBIfam" id="TIGR03804">
    <property type="entry name" value="para_beta_helix"/>
    <property type="match status" value="4"/>
</dbReference>
<proteinExistence type="predicted"/>
<evidence type="ECO:0000313" key="5">
    <source>
        <dbReference type="EMBL" id="KKM67063.1"/>
    </source>
</evidence>
<dbReference type="InterPro" id="IPR012334">
    <property type="entry name" value="Pectin_lyas_fold"/>
</dbReference>
<evidence type="ECO:0000256" key="3">
    <source>
        <dbReference type="ARBA" id="ARBA00022786"/>
    </source>
</evidence>
<dbReference type="InterPro" id="IPR006626">
    <property type="entry name" value="PbH1"/>
</dbReference>
<dbReference type="PANTHER" id="PTHR22990">
    <property type="entry name" value="F-BOX ONLY PROTEIN"/>
    <property type="match status" value="1"/>
</dbReference>
<feature type="domain" description="Carbohydrate-binding/sugar hydrolysis" evidence="4">
    <location>
        <begin position="116"/>
        <end position="260"/>
    </location>
</feature>
<dbReference type="Pfam" id="PF05048">
    <property type="entry name" value="NosD"/>
    <property type="match status" value="1"/>
</dbReference>
<accession>A0A0F9JBX2</accession>
<evidence type="ECO:0000259" key="4">
    <source>
        <dbReference type="SMART" id="SM00722"/>
    </source>
</evidence>
<keyword evidence="3" id="KW-0833">Ubl conjugation pathway</keyword>
<dbReference type="AlphaFoldDB" id="A0A0F9JBX2"/>
<dbReference type="EMBL" id="LAZR01010416">
    <property type="protein sequence ID" value="KKM67063.1"/>
    <property type="molecule type" value="Genomic_DNA"/>
</dbReference>
<dbReference type="PANTHER" id="PTHR22990:SF15">
    <property type="entry name" value="F-BOX ONLY PROTEIN 10"/>
    <property type="match status" value="1"/>
</dbReference>
<protein>
    <recommendedName>
        <fullName evidence="4">Carbohydrate-binding/sugar hydrolysis domain-containing protein</fullName>
    </recommendedName>
</protein>
<dbReference type="SUPFAM" id="SSF51126">
    <property type="entry name" value="Pectin lyase-like"/>
    <property type="match status" value="1"/>
</dbReference>
<comment type="pathway">
    <text evidence="1">Protein modification; protein ubiquitination.</text>
</comment>
<reference evidence="5" key="1">
    <citation type="journal article" date="2015" name="Nature">
        <title>Complex archaea that bridge the gap between prokaryotes and eukaryotes.</title>
        <authorList>
            <person name="Spang A."/>
            <person name="Saw J.H."/>
            <person name="Jorgensen S.L."/>
            <person name="Zaremba-Niedzwiedzka K."/>
            <person name="Martijn J."/>
            <person name="Lind A.E."/>
            <person name="van Eijk R."/>
            <person name="Schleper C."/>
            <person name="Guy L."/>
            <person name="Ettema T.J."/>
        </authorList>
    </citation>
    <scope>NUCLEOTIDE SEQUENCE</scope>
</reference>
<dbReference type="SMART" id="SM00710">
    <property type="entry name" value="PbH1"/>
    <property type="match status" value="9"/>
</dbReference>
<keyword evidence="2" id="KW-0677">Repeat</keyword>
<feature type="non-terminal residue" evidence="5">
    <location>
        <position position="338"/>
    </location>
</feature>
<dbReference type="InterPro" id="IPR007742">
    <property type="entry name" value="NosD_dom"/>
</dbReference>
<dbReference type="InterPro" id="IPR022441">
    <property type="entry name" value="Para_beta_helix_rpt-2"/>
</dbReference>
<dbReference type="Gene3D" id="2.160.20.10">
    <property type="entry name" value="Single-stranded right-handed beta-helix, Pectin lyase-like"/>
    <property type="match status" value="2"/>
</dbReference>
<dbReference type="InterPro" id="IPR051550">
    <property type="entry name" value="SCF-Subunits/Alg-Epimerases"/>
</dbReference>
<organism evidence="5">
    <name type="scientific">marine sediment metagenome</name>
    <dbReference type="NCBI Taxonomy" id="412755"/>
    <lineage>
        <taxon>unclassified sequences</taxon>
        <taxon>metagenomes</taxon>
        <taxon>ecological metagenomes</taxon>
    </lineage>
</organism>
<comment type="caution">
    <text evidence="5">The sequence shown here is derived from an EMBL/GenBank/DDBJ whole genome shotgun (WGS) entry which is preliminary data.</text>
</comment>
<evidence type="ECO:0000256" key="2">
    <source>
        <dbReference type="ARBA" id="ARBA00022737"/>
    </source>
</evidence>
<name>A0A0F9JBX2_9ZZZZ</name>
<gene>
    <name evidence="5" type="ORF">LCGC14_1474940</name>
</gene>
<dbReference type="InterPro" id="IPR006633">
    <property type="entry name" value="Carb-bd_sugar_hydrolysis-dom"/>
</dbReference>